<keyword evidence="7" id="KW-0998">Cell outer membrane</keyword>
<dbReference type="InterPro" id="IPR003368">
    <property type="entry name" value="POMP_repeat"/>
</dbReference>
<evidence type="ECO:0000256" key="5">
    <source>
        <dbReference type="ARBA" id="ARBA00022729"/>
    </source>
</evidence>
<dbReference type="Pfam" id="PF02415">
    <property type="entry name" value="Chlam_PMP"/>
    <property type="match status" value="2"/>
</dbReference>
<evidence type="ECO:0000313" key="9">
    <source>
        <dbReference type="Proteomes" id="UP000322214"/>
    </source>
</evidence>
<organism evidence="8 9">
    <name type="scientific">Mariniblastus fucicola</name>
    <dbReference type="NCBI Taxonomy" id="980251"/>
    <lineage>
        <taxon>Bacteria</taxon>
        <taxon>Pseudomonadati</taxon>
        <taxon>Planctomycetota</taxon>
        <taxon>Planctomycetia</taxon>
        <taxon>Pirellulales</taxon>
        <taxon>Pirellulaceae</taxon>
        <taxon>Mariniblastus</taxon>
    </lineage>
</organism>
<dbReference type="SUPFAM" id="SSF51126">
    <property type="entry name" value="Pectin lyase-like"/>
    <property type="match status" value="3"/>
</dbReference>
<dbReference type="NCBIfam" id="TIGR01376">
    <property type="entry name" value="POMP_repeat"/>
    <property type="match status" value="1"/>
</dbReference>
<evidence type="ECO:0000256" key="6">
    <source>
        <dbReference type="ARBA" id="ARBA00023136"/>
    </source>
</evidence>
<evidence type="ECO:0000256" key="2">
    <source>
        <dbReference type="ARBA" id="ARBA00004442"/>
    </source>
</evidence>
<protein>
    <submittedName>
        <fullName evidence="8">Uncharacterized protein</fullName>
    </submittedName>
</protein>
<evidence type="ECO:0000256" key="3">
    <source>
        <dbReference type="ARBA" id="ARBA00004613"/>
    </source>
</evidence>
<reference evidence="8 9" key="1">
    <citation type="submission" date="2019-08" db="EMBL/GenBank/DDBJ databases">
        <title>Deep-cultivation of Planctomycetes and their phenomic and genomic characterization uncovers novel biology.</title>
        <authorList>
            <person name="Wiegand S."/>
            <person name="Jogler M."/>
            <person name="Boedeker C."/>
            <person name="Pinto D."/>
            <person name="Vollmers J."/>
            <person name="Rivas-Marin E."/>
            <person name="Kohn T."/>
            <person name="Peeters S.H."/>
            <person name="Heuer A."/>
            <person name="Rast P."/>
            <person name="Oberbeckmann S."/>
            <person name="Bunk B."/>
            <person name="Jeske O."/>
            <person name="Meyerdierks A."/>
            <person name="Storesund J.E."/>
            <person name="Kallscheuer N."/>
            <person name="Luecker S."/>
            <person name="Lage O.M."/>
            <person name="Pohl T."/>
            <person name="Merkel B.J."/>
            <person name="Hornburger P."/>
            <person name="Mueller R.-W."/>
            <person name="Bruemmer F."/>
            <person name="Labrenz M."/>
            <person name="Spormann A.M."/>
            <person name="Op den Camp H."/>
            <person name="Overmann J."/>
            <person name="Amann R."/>
            <person name="Jetten M.S.M."/>
            <person name="Mascher T."/>
            <person name="Medema M.H."/>
            <person name="Devos D.P."/>
            <person name="Kaster A.-K."/>
            <person name="Ovreas L."/>
            <person name="Rohde M."/>
            <person name="Galperin M.Y."/>
            <person name="Jogler C."/>
        </authorList>
    </citation>
    <scope>NUCLEOTIDE SEQUENCE [LARGE SCALE GENOMIC DNA]</scope>
    <source>
        <strain evidence="8 9">FC18</strain>
    </source>
</reference>
<gene>
    <name evidence="8" type="ORF">MFFC18_34880</name>
</gene>
<dbReference type="STRING" id="980251.GCA_001642875_04465"/>
<keyword evidence="9" id="KW-1185">Reference proteome</keyword>
<proteinExistence type="predicted"/>
<dbReference type="Proteomes" id="UP000322214">
    <property type="component" value="Chromosome"/>
</dbReference>
<name>A0A5B9P9Z8_9BACT</name>
<dbReference type="SMART" id="SM00710">
    <property type="entry name" value="PbH1"/>
    <property type="match status" value="9"/>
</dbReference>
<evidence type="ECO:0000256" key="7">
    <source>
        <dbReference type="ARBA" id="ARBA00023237"/>
    </source>
</evidence>
<dbReference type="EMBL" id="CP042912">
    <property type="protein sequence ID" value="QEG23587.1"/>
    <property type="molecule type" value="Genomic_DNA"/>
</dbReference>
<dbReference type="GO" id="GO:0009279">
    <property type="term" value="C:cell outer membrane"/>
    <property type="evidence" value="ECO:0007669"/>
    <property type="project" value="UniProtKB-SubCell"/>
</dbReference>
<dbReference type="GO" id="GO:0005576">
    <property type="term" value="C:extracellular region"/>
    <property type="evidence" value="ECO:0007669"/>
    <property type="project" value="UniProtKB-SubCell"/>
</dbReference>
<dbReference type="InterPro" id="IPR006626">
    <property type="entry name" value="PbH1"/>
</dbReference>
<comment type="subcellular location">
    <subcellularLocation>
        <location evidence="1">Cell envelope</location>
    </subcellularLocation>
    <subcellularLocation>
        <location evidence="2">Cell outer membrane</location>
    </subcellularLocation>
    <subcellularLocation>
        <location evidence="3">Secreted</location>
    </subcellularLocation>
</comment>
<sequence length="670" mass="68859">MTGLTRFDKSCLSTSKRKTSNSTSTYQQLEKRNLLATFVVNTSDDIVADDGLVSLREAITAANTNASFSDVAAGDETGDRIVFGPGTRLNTMFLLDGGFQITDDLVIRGYEDGDGFNTGIETNLDRIFNIDTTEQVYFRDLRLEFGRADQGALIKVNAGGNVTIKSSYLGNGFAEQGGAVYATDSRLFFDDTTFWHNNASDEGGGIWADGGDVSIVGDSRFEKSGANEGGGVFVTNGTRLFAAGTTFENNYSLEGGSAIWAANETDVFVKDSVFRSNGADPDSSGTDEAEFLEGGAIRTSGDSIRVAQSTFSGNEARRGGAVFSTATSSTFVDSVFEQNDATFTGGAGWFSTGEVRFNGGRIVDNSAEARGGGIEFATGVTQELIGIVRDIEIASNSAVAGGGISATGTDLRVVNATVADNIARTATVNAATSRGGGISVVYSDLYALDTLFENNSAEGTVGSGGAIATFGSTSFIDGSTFESNAAGTGGGIALRSGDDVTLKQTSFASNMATGGGGAVFVGGNNTLRSFNSTFDSNTSDGSGGAIYVVATGRFVSRGTSFGANVAAGEGGAILNYGTANIAGSTFNGNRATRGGAIKVGGTSGLLSIVDTTRFSSNIANANGSAISSTSSSITLINDAEFNGNVVDDGFGDLLFVGDVTFHRVTNSDVG</sequence>
<dbReference type="PANTHER" id="PTHR11319">
    <property type="entry name" value="G PROTEIN-COUPLED RECEPTOR-RELATED"/>
    <property type="match status" value="1"/>
</dbReference>
<evidence type="ECO:0000313" key="8">
    <source>
        <dbReference type="EMBL" id="QEG23587.1"/>
    </source>
</evidence>
<accession>A0A5B9P9Z8</accession>
<dbReference type="KEGG" id="mff:MFFC18_34880"/>
<evidence type="ECO:0000256" key="1">
    <source>
        <dbReference type="ARBA" id="ARBA00004196"/>
    </source>
</evidence>
<dbReference type="OrthoDB" id="282736at2"/>
<evidence type="ECO:0000256" key="4">
    <source>
        <dbReference type="ARBA" id="ARBA00022525"/>
    </source>
</evidence>
<dbReference type="PANTHER" id="PTHR11319:SF35">
    <property type="entry name" value="OUTER MEMBRANE PROTEIN PMPC-RELATED"/>
    <property type="match status" value="1"/>
</dbReference>
<keyword evidence="4" id="KW-0964">Secreted</keyword>
<keyword evidence="5" id="KW-0732">Signal</keyword>
<dbReference type="RefSeq" id="WP_148618931.1">
    <property type="nucleotide sequence ID" value="NZ_CP042912.1"/>
</dbReference>
<dbReference type="AlphaFoldDB" id="A0A5B9P9Z8"/>
<dbReference type="InterPro" id="IPR011050">
    <property type="entry name" value="Pectin_lyase_fold/virulence"/>
</dbReference>
<keyword evidence="6" id="KW-0472">Membrane</keyword>